<dbReference type="OrthoDB" id="6418955at2759"/>
<dbReference type="Pfam" id="PF07525">
    <property type="entry name" value="SOCS_box"/>
    <property type="match status" value="1"/>
</dbReference>
<evidence type="ECO:0000259" key="1">
    <source>
        <dbReference type="PROSITE" id="PS50225"/>
    </source>
</evidence>
<dbReference type="EMBL" id="BMAO01012903">
    <property type="protein sequence ID" value="GFQ84788.1"/>
    <property type="molecule type" value="Genomic_DNA"/>
</dbReference>
<dbReference type="InterPro" id="IPR001496">
    <property type="entry name" value="SOCS_box"/>
</dbReference>
<protein>
    <submittedName>
        <fullName evidence="2">SOCS box domain-containing protein</fullName>
    </submittedName>
</protein>
<evidence type="ECO:0000313" key="2">
    <source>
        <dbReference type="EMBL" id="GFQ84788.1"/>
    </source>
</evidence>
<comment type="caution">
    <text evidence="2">The sequence shown here is derived from an EMBL/GenBank/DDBJ whole genome shotgun (WGS) entry which is preliminary data.</text>
</comment>
<feature type="domain" description="SOCS box" evidence="1">
    <location>
        <begin position="282"/>
        <end position="335"/>
    </location>
</feature>
<name>A0A8X6FNE3_TRICU</name>
<reference evidence="2" key="1">
    <citation type="submission" date="2020-07" db="EMBL/GenBank/DDBJ databases">
        <title>Multicomponent nature underlies the extraordinary mechanical properties of spider dragline silk.</title>
        <authorList>
            <person name="Kono N."/>
            <person name="Nakamura H."/>
            <person name="Mori M."/>
            <person name="Yoshida Y."/>
            <person name="Ohtoshi R."/>
            <person name="Malay A.D."/>
            <person name="Moran D.A.P."/>
            <person name="Tomita M."/>
            <person name="Numata K."/>
            <person name="Arakawa K."/>
        </authorList>
    </citation>
    <scope>NUCLEOTIDE SEQUENCE</scope>
</reference>
<dbReference type="Proteomes" id="UP000887116">
    <property type="component" value="Unassembled WGS sequence"/>
</dbReference>
<dbReference type="SUPFAM" id="SSF158235">
    <property type="entry name" value="SOCS box-like"/>
    <property type="match status" value="1"/>
</dbReference>
<dbReference type="CDD" id="cd03587">
    <property type="entry name" value="SOCS"/>
    <property type="match status" value="1"/>
</dbReference>
<proteinExistence type="predicted"/>
<keyword evidence="3" id="KW-1185">Reference proteome</keyword>
<dbReference type="InterPro" id="IPR036036">
    <property type="entry name" value="SOCS_box-like_dom_sf"/>
</dbReference>
<dbReference type="GO" id="GO:0035556">
    <property type="term" value="P:intracellular signal transduction"/>
    <property type="evidence" value="ECO:0007669"/>
    <property type="project" value="InterPro"/>
</dbReference>
<dbReference type="PROSITE" id="PS50225">
    <property type="entry name" value="SOCS"/>
    <property type="match status" value="1"/>
</dbReference>
<dbReference type="AlphaFoldDB" id="A0A8X6FNE3"/>
<dbReference type="SMART" id="SM00969">
    <property type="entry name" value="SOCS_box"/>
    <property type="match status" value="1"/>
</dbReference>
<evidence type="ECO:0000313" key="3">
    <source>
        <dbReference type="Proteomes" id="UP000887116"/>
    </source>
</evidence>
<organism evidence="2 3">
    <name type="scientific">Trichonephila clavata</name>
    <name type="common">Joro spider</name>
    <name type="synonym">Nephila clavata</name>
    <dbReference type="NCBI Taxonomy" id="2740835"/>
    <lineage>
        <taxon>Eukaryota</taxon>
        <taxon>Metazoa</taxon>
        <taxon>Ecdysozoa</taxon>
        <taxon>Arthropoda</taxon>
        <taxon>Chelicerata</taxon>
        <taxon>Arachnida</taxon>
        <taxon>Araneae</taxon>
        <taxon>Araneomorphae</taxon>
        <taxon>Entelegynae</taxon>
        <taxon>Araneoidea</taxon>
        <taxon>Nephilidae</taxon>
        <taxon>Trichonephila</taxon>
    </lineage>
</organism>
<gene>
    <name evidence="2" type="primary">AVEN_26769_1</name>
    <name evidence="2" type="ORF">TNCT_79021</name>
</gene>
<dbReference type="Gene3D" id="1.10.750.20">
    <property type="entry name" value="SOCS box"/>
    <property type="match status" value="1"/>
</dbReference>
<accession>A0A8X6FNE3</accession>
<sequence>MNNEDCTVCEQDKTDEFLSLFSNLAKLKTINSIKESTTKIEESIFHFLHFYERHKHNIDRKHIRKIIFSELPSICFENHVENSIVVAEVLHSINELAPSGTQNIVLFLIILCLAYRALPLETIIKRNEMKKASFTALTYFLHYAFKQRLMFQNRKPTEMITYTNPLLFSRLLFFSESKNLLSLLQFGLRFEFSEKYPFRIHPIFLCASELIRWFIEDGHCWNAEHPQENSRQTDYEEKLSTFCKNFKIILLSTSNPHKIKSEMTYILMKNSNFAYFAELKPYLDTFFPEVDFHSYQPPNLQYICRNVIRKRLDERWCLPYGVWKLPLPRMLQSYLNFGVDEKGNEII</sequence>